<evidence type="ECO:0000256" key="10">
    <source>
        <dbReference type="ARBA" id="ARBA00023224"/>
    </source>
</evidence>
<keyword evidence="7" id="KW-0297">G-protein coupled receptor</keyword>
<keyword evidence="4 12" id="KW-0812">Transmembrane</keyword>
<accession>A0AA41T5D7</accession>
<keyword evidence="10" id="KW-0807">Transducer</keyword>
<evidence type="ECO:0000256" key="2">
    <source>
        <dbReference type="ARBA" id="ARBA00022475"/>
    </source>
</evidence>
<protein>
    <submittedName>
        <fullName evidence="14">Olfactory receptor 18</fullName>
    </submittedName>
</protein>
<feature type="transmembrane region" description="Helical" evidence="12">
    <location>
        <begin position="261"/>
        <end position="282"/>
    </location>
</feature>
<keyword evidence="2" id="KW-1003">Cell membrane</keyword>
<keyword evidence="5" id="KW-0552">Olfaction</keyword>
<evidence type="ECO:0000256" key="12">
    <source>
        <dbReference type="SAM" id="Phobius"/>
    </source>
</evidence>
<dbReference type="AlphaFoldDB" id="A0AA41T5D7"/>
<feature type="transmembrane region" description="Helical" evidence="12">
    <location>
        <begin position="164"/>
        <end position="188"/>
    </location>
</feature>
<dbReference type="GO" id="GO:0004984">
    <property type="term" value="F:olfactory receptor activity"/>
    <property type="evidence" value="ECO:0007669"/>
    <property type="project" value="InterPro"/>
</dbReference>
<evidence type="ECO:0000256" key="3">
    <source>
        <dbReference type="ARBA" id="ARBA00022606"/>
    </source>
</evidence>
<evidence type="ECO:0000256" key="1">
    <source>
        <dbReference type="ARBA" id="ARBA00004651"/>
    </source>
</evidence>
<dbReference type="InterPro" id="IPR000276">
    <property type="entry name" value="GPCR_Rhodpsn"/>
</dbReference>
<keyword evidence="8 12" id="KW-0472">Membrane</keyword>
<dbReference type="EMBL" id="JAATJV010400000">
    <property type="protein sequence ID" value="MBZ3885391.1"/>
    <property type="molecule type" value="Genomic_DNA"/>
</dbReference>
<dbReference type="InterPro" id="IPR017452">
    <property type="entry name" value="GPCR_Rhodpsn_7TM"/>
</dbReference>
<feature type="region of interest" description="Disordered" evidence="11">
    <location>
        <begin position="83"/>
        <end position="109"/>
    </location>
</feature>
<keyword evidence="9 14" id="KW-0675">Receptor</keyword>
<keyword evidence="3" id="KW-0716">Sensory transduction</keyword>
<evidence type="ECO:0000256" key="4">
    <source>
        <dbReference type="ARBA" id="ARBA00022692"/>
    </source>
</evidence>
<feature type="transmembrane region" description="Helical" evidence="12">
    <location>
        <begin position="377"/>
        <end position="403"/>
    </location>
</feature>
<dbReference type="PRINTS" id="PR00237">
    <property type="entry name" value="GPCRRHODOPSN"/>
</dbReference>
<dbReference type="Proteomes" id="UP001166674">
    <property type="component" value="Unassembled WGS sequence"/>
</dbReference>
<feature type="transmembrane region" description="Helical" evidence="12">
    <location>
        <begin position="294"/>
        <end position="314"/>
    </location>
</feature>
<dbReference type="PROSITE" id="PS50262">
    <property type="entry name" value="G_PROTEIN_RECEP_F1_2"/>
    <property type="match status" value="1"/>
</dbReference>
<evidence type="ECO:0000256" key="9">
    <source>
        <dbReference type="ARBA" id="ARBA00023170"/>
    </source>
</evidence>
<evidence type="ECO:0000256" key="5">
    <source>
        <dbReference type="ARBA" id="ARBA00022725"/>
    </source>
</evidence>
<feature type="transmembrane region" description="Helical" evidence="12">
    <location>
        <begin position="433"/>
        <end position="454"/>
    </location>
</feature>
<comment type="subcellular location">
    <subcellularLocation>
        <location evidence="1">Cell membrane</location>
        <topology evidence="1">Multi-pass membrane protein</topology>
    </subcellularLocation>
</comment>
<organism evidence="14 15">
    <name type="scientific">Sciurus carolinensis</name>
    <name type="common">Eastern gray squirrel</name>
    <dbReference type="NCBI Taxonomy" id="30640"/>
    <lineage>
        <taxon>Eukaryota</taxon>
        <taxon>Metazoa</taxon>
        <taxon>Chordata</taxon>
        <taxon>Craniata</taxon>
        <taxon>Vertebrata</taxon>
        <taxon>Euteleostomi</taxon>
        <taxon>Mammalia</taxon>
        <taxon>Eutheria</taxon>
        <taxon>Euarchontoglires</taxon>
        <taxon>Glires</taxon>
        <taxon>Rodentia</taxon>
        <taxon>Sciuromorpha</taxon>
        <taxon>Sciuridae</taxon>
        <taxon>Sciurinae</taxon>
        <taxon>Sciurini</taxon>
        <taxon>Sciurus</taxon>
    </lineage>
</organism>
<dbReference type="CDD" id="cd15234">
    <property type="entry name" value="7tmA_OR7-like"/>
    <property type="match status" value="1"/>
</dbReference>
<dbReference type="GO" id="GO:0005886">
    <property type="term" value="C:plasma membrane"/>
    <property type="evidence" value="ECO:0007669"/>
    <property type="project" value="UniProtKB-SubCell"/>
</dbReference>
<evidence type="ECO:0000313" key="15">
    <source>
        <dbReference type="Proteomes" id="UP001166674"/>
    </source>
</evidence>
<sequence>MSLADGGFISTMVPKMIVNLLNHSRIISYMGCLTQMSLFAIFVCMDGMLLTVMAYEMFRGCLLGKLRSDTVFIPRLRTEQEASGSMRKRKCNGSAHLGHDPAEEQLKPSTMSSTGALAQGRFHCESWQNRMESCVWYLPRHLQQAQLRVMGKVPGGAEEPDLQFLLFGLSLSMYLVMVLVKLLIILVLSSDSYLHTPMNFFLSNLFLYDIYFTSIMVPNMIVDIQAMSSSRCPSEIELKNLTLATEFKLMSLSEDPDMQPILLGLFLSMYLVTVLGNLLIILAVSSDSHLHTPMYFFLSNLSLADICFISTTVPKMLVNIRTHSRAISYVGCLTQMSFFLIFRCMDDMLLTVMAYDWYVAICHPLQYPVIMNPRLCVFLVLVSLLFSLLESQIHNLIALYFTYFKDMEISNFFCQPSQVLSLVCFDTFTKNTVMYIVGAIYGFLPVLGIFSSYYKIVSSILRIPSSGGKYKAFSTCGSHLSVVCLFYGTAIGV</sequence>
<dbReference type="InterPro" id="IPR000725">
    <property type="entry name" value="Olfact_rcpt"/>
</dbReference>
<dbReference type="FunFam" id="1.20.1070.10:FF:000009">
    <property type="entry name" value="Olfactory receptor"/>
    <property type="match status" value="1"/>
</dbReference>
<feature type="transmembrane region" description="Helical" evidence="12">
    <location>
        <begin position="326"/>
        <end position="342"/>
    </location>
</feature>
<dbReference type="PANTHER" id="PTHR48001">
    <property type="entry name" value="OLFACTORY RECEPTOR"/>
    <property type="match status" value="1"/>
</dbReference>
<reference evidence="14" key="1">
    <citation type="submission" date="2020-03" db="EMBL/GenBank/DDBJ databases">
        <title>Studies in the Genomics of Life Span.</title>
        <authorList>
            <person name="Glass D."/>
        </authorList>
    </citation>
    <scope>NUCLEOTIDE SEQUENCE</scope>
    <source>
        <strain evidence="14">SUZIE</strain>
        <tissue evidence="14">Muscle</tissue>
    </source>
</reference>
<evidence type="ECO:0000313" key="14">
    <source>
        <dbReference type="EMBL" id="MBZ3885391.1"/>
    </source>
</evidence>
<evidence type="ECO:0000259" key="13">
    <source>
        <dbReference type="PROSITE" id="PS50262"/>
    </source>
</evidence>
<feature type="compositionally biased region" description="Basic and acidic residues" evidence="11">
    <location>
        <begin position="97"/>
        <end position="106"/>
    </location>
</feature>
<evidence type="ECO:0000256" key="8">
    <source>
        <dbReference type="ARBA" id="ARBA00023136"/>
    </source>
</evidence>
<dbReference type="SUPFAM" id="SSF81321">
    <property type="entry name" value="Family A G protein-coupled receptor-like"/>
    <property type="match status" value="3"/>
</dbReference>
<feature type="domain" description="G-protein coupled receptors family 1 profile" evidence="13">
    <location>
        <begin position="276"/>
        <end position="493"/>
    </location>
</feature>
<evidence type="ECO:0000256" key="6">
    <source>
        <dbReference type="ARBA" id="ARBA00022989"/>
    </source>
</evidence>
<dbReference type="Pfam" id="PF13853">
    <property type="entry name" value="7tm_4"/>
    <property type="match status" value="1"/>
</dbReference>
<keyword evidence="15" id="KW-1185">Reference proteome</keyword>
<proteinExistence type="predicted"/>
<name>A0AA41T5D7_SCICA</name>
<evidence type="ECO:0000256" key="7">
    <source>
        <dbReference type="ARBA" id="ARBA00023040"/>
    </source>
</evidence>
<keyword evidence="6 12" id="KW-1133">Transmembrane helix</keyword>
<dbReference type="GO" id="GO:0004930">
    <property type="term" value="F:G protein-coupled receptor activity"/>
    <property type="evidence" value="ECO:0007669"/>
    <property type="project" value="UniProtKB-KW"/>
</dbReference>
<comment type="caution">
    <text evidence="14">The sequence shown here is derived from an EMBL/GenBank/DDBJ whole genome shotgun (WGS) entry which is preliminary data.</text>
</comment>
<feature type="transmembrane region" description="Helical" evidence="12">
    <location>
        <begin position="200"/>
        <end position="221"/>
    </location>
</feature>
<gene>
    <name evidence="14" type="ORF">SUZIE_182695</name>
</gene>
<evidence type="ECO:0000256" key="11">
    <source>
        <dbReference type="SAM" id="MobiDB-lite"/>
    </source>
</evidence>
<dbReference type="PRINTS" id="PR00245">
    <property type="entry name" value="OLFACTORYR"/>
</dbReference>
<dbReference type="Gene3D" id="1.20.1070.10">
    <property type="entry name" value="Rhodopsin 7-helix transmembrane proteins"/>
    <property type="match status" value="2"/>
</dbReference>